<organism evidence="1 2">
    <name type="scientific">Raphanus sativus</name>
    <name type="common">Radish</name>
    <name type="synonym">Raphanus raphanistrum var. sativus</name>
    <dbReference type="NCBI Taxonomy" id="3726"/>
    <lineage>
        <taxon>Eukaryota</taxon>
        <taxon>Viridiplantae</taxon>
        <taxon>Streptophyta</taxon>
        <taxon>Embryophyta</taxon>
        <taxon>Tracheophyta</taxon>
        <taxon>Spermatophyta</taxon>
        <taxon>Magnoliopsida</taxon>
        <taxon>eudicotyledons</taxon>
        <taxon>Gunneridae</taxon>
        <taxon>Pentapetalae</taxon>
        <taxon>rosids</taxon>
        <taxon>malvids</taxon>
        <taxon>Brassicales</taxon>
        <taxon>Brassicaceae</taxon>
        <taxon>Brassiceae</taxon>
        <taxon>Raphanus</taxon>
    </lineage>
</organism>
<evidence type="ECO:0000313" key="2">
    <source>
        <dbReference type="RefSeq" id="XP_018464523.1"/>
    </source>
</evidence>
<dbReference type="RefSeq" id="XP_018464523.1">
    <property type="nucleotide sequence ID" value="XM_018609021.2"/>
</dbReference>
<keyword evidence="1" id="KW-1185">Reference proteome</keyword>
<protein>
    <submittedName>
        <fullName evidence="2">Uncharacterized protein LOC108835800 isoform X1</fullName>
    </submittedName>
</protein>
<dbReference type="GeneID" id="108835800"/>
<reference evidence="1" key="1">
    <citation type="journal article" date="2019" name="Database">
        <title>The radish genome database (RadishGD): an integrated information resource for radish genomics.</title>
        <authorList>
            <person name="Yu H.J."/>
            <person name="Baek S."/>
            <person name="Lee Y.J."/>
            <person name="Cho A."/>
            <person name="Mun J.H."/>
        </authorList>
    </citation>
    <scope>NUCLEOTIDE SEQUENCE [LARGE SCALE GENOMIC DNA]</scope>
    <source>
        <strain evidence="1">cv. WK10039</strain>
    </source>
</reference>
<reference evidence="2" key="2">
    <citation type="submission" date="2025-08" db="UniProtKB">
        <authorList>
            <consortium name="RefSeq"/>
        </authorList>
    </citation>
    <scope>IDENTIFICATION</scope>
    <source>
        <tissue evidence="2">Leaf</tissue>
    </source>
</reference>
<proteinExistence type="predicted"/>
<name>A0A6J0LXK9_RAPSA</name>
<dbReference type="AlphaFoldDB" id="A0A6J0LXK9"/>
<gene>
    <name evidence="2" type="primary">LOC108835800</name>
</gene>
<dbReference type="KEGG" id="rsz:108835800"/>
<sequence length="123" mass="13752">MNLQRLFDFSGFNAVTDLLNFIDAHQTRHPHSMILNTVKGGVSPLINRPHCSSTVELRLPRFWDVKRGGDLMGVDMLLLDAQNLILYSFKVFDEGLQLWYASSFDSNTSSCELSGGEADALQS</sequence>
<dbReference type="Proteomes" id="UP000504610">
    <property type="component" value="Chromosome 1"/>
</dbReference>
<evidence type="ECO:0000313" key="1">
    <source>
        <dbReference type="Proteomes" id="UP000504610"/>
    </source>
</evidence>
<accession>A0A6J0LXK9</accession>